<protein>
    <submittedName>
        <fullName evidence="1">Uncharacterized protein</fullName>
    </submittedName>
</protein>
<organism evidence="1">
    <name type="scientific">Rouxiella sp. WC2420</name>
    <dbReference type="NCBI Taxonomy" id="3234145"/>
    <lineage>
        <taxon>Bacteria</taxon>
        <taxon>Pseudomonadati</taxon>
        <taxon>Pseudomonadota</taxon>
        <taxon>Gammaproteobacteria</taxon>
        <taxon>Enterobacterales</taxon>
        <taxon>Yersiniaceae</taxon>
        <taxon>Rouxiella</taxon>
    </lineage>
</organism>
<gene>
    <name evidence="1" type="ORF">AB3G37_10815</name>
</gene>
<name>A0AB39VXX7_9GAMM</name>
<evidence type="ECO:0000313" key="1">
    <source>
        <dbReference type="EMBL" id="XDU74531.1"/>
    </source>
</evidence>
<dbReference type="EMBL" id="CP165628">
    <property type="protein sequence ID" value="XDU74531.1"/>
    <property type="molecule type" value="Genomic_DNA"/>
</dbReference>
<proteinExistence type="predicted"/>
<dbReference type="RefSeq" id="WP_009636243.1">
    <property type="nucleotide sequence ID" value="NZ_CP165628.1"/>
</dbReference>
<reference evidence="1" key="1">
    <citation type="submission" date="2024-07" db="EMBL/GenBank/DDBJ databases">
        <authorList>
            <person name="Biller S.J."/>
        </authorList>
    </citation>
    <scope>NUCLEOTIDE SEQUENCE</scope>
    <source>
        <strain evidence="1">WC2420</strain>
    </source>
</reference>
<dbReference type="AlphaFoldDB" id="A0AB39VXX7"/>
<accession>A0AB39VXX7</accession>
<sequence>MKELNSIETEQVAGGGLAISAVNDVVSALDPLLHQVLAISVPNALTSVETAATSLFSTLA</sequence>